<dbReference type="SUPFAM" id="SSF49777">
    <property type="entry name" value="PEBP-like"/>
    <property type="match status" value="1"/>
</dbReference>
<dbReference type="InterPro" id="IPR036610">
    <property type="entry name" value="PEBP-like_sf"/>
</dbReference>
<gene>
    <name evidence="2" type="ORF">GJG86_12320</name>
</gene>
<keyword evidence="3" id="KW-1185">Reference proteome</keyword>
<dbReference type="NCBIfam" id="TIGR00481">
    <property type="entry name" value="YbhB/YbcL family Raf kinase inhibitor-like protein"/>
    <property type="match status" value="1"/>
</dbReference>
<dbReference type="Gene3D" id="3.90.280.10">
    <property type="entry name" value="PEBP-like"/>
    <property type="match status" value="1"/>
</dbReference>
<dbReference type="PANTHER" id="PTHR30289">
    <property type="entry name" value="UNCHARACTERIZED PROTEIN YBCL-RELATED"/>
    <property type="match status" value="1"/>
</dbReference>
<comment type="similarity">
    <text evidence="1">Belongs to the UPF0098 family.</text>
</comment>
<dbReference type="PANTHER" id="PTHR30289:SF1">
    <property type="entry name" value="PEBP (PHOSPHATIDYLETHANOLAMINE-BINDING PROTEIN) FAMILY PROTEIN"/>
    <property type="match status" value="1"/>
</dbReference>
<dbReference type="CDD" id="cd00865">
    <property type="entry name" value="PEBP_bact_arch"/>
    <property type="match status" value="1"/>
</dbReference>
<comment type="caution">
    <text evidence="2">The sequence shown here is derived from an EMBL/GenBank/DDBJ whole genome shotgun (WGS) entry which is preliminary data.</text>
</comment>
<dbReference type="InterPro" id="IPR005247">
    <property type="entry name" value="YbhB_YbcL/LppC-like"/>
</dbReference>
<evidence type="ECO:0000313" key="3">
    <source>
        <dbReference type="Proteomes" id="UP000438093"/>
    </source>
</evidence>
<dbReference type="Proteomes" id="UP000438093">
    <property type="component" value="Unassembled WGS sequence"/>
</dbReference>
<sequence length="153" mass="16725">MGGLRVSSPCFDEGGVVPVEHTGYGADVSPALVLDGLDEGAVSLVVMLDDEDHPIRGYSHWVLWNVPARASIPGSVPAGERVGSLDGAVQGRGYGRNRYRGPKPPFNWSHRYRFTVYALDCRLDLPPTARKRDVLTAVDGHVLQHASLTCRYR</sequence>
<evidence type="ECO:0000313" key="2">
    <source>
        <dbReference type="EMBL" id="MRX83268.1"/>
    </source>
</evidence>
<reference evidence="3" key="1">
    <citation type="submission" date="2019-08" db="EMBL/GenBank/DDBJ databases">
        <title>Arthrobacter sp. nov., isolated from plateau pika and Tibetan wild ass.</title>
        <authorList>
            <person name="Ge Y."/>
        </authorList>
    </citation>
    <scope>NUCLEOTIDE SEQUENCE [LARGE SCALE GENOMIC DNA]</scope>
    <source>
        <strain evidence="3">HF-4214</strain>
    </source>
</reference>
<accession>A0A6N7RRI4</accession>
<name>A0A6N7RRI4_9ACTN</name>
<organism evidence="2 3">
    <name type="scientific">Eggerthella guodeyinii</name>
    <dbReference type="NCBI Taxonomy" id="2690837"/>
    <lineage>
        <taxon>Bacteria</taxon>
        <taxon>Bacillati</taxon>
        <taxon>Actinomycetota</taxon>
        <taxon>Coriobacteriia</taxon>
        <taxon>Eggerthellales</taxon>
        <taxon>Eggerthellaceae</taxon>
        <taxon>Eggerthella</taxon>
    </lineage>
</organism>
<protein>
    <submittedName>
        <fullName evidence="2">YbhB/YbcL family Raf kinase inhibitor-like protein</fullName>
    </submittedName>
</protein>
<evidence type="ECO:0000256" key="1">
    <source>
        <dbReference type="ARBA" id="ARBA00007120"/>
    </source>
</evidence>
<dbReference type="RefSeq" id="WP_154334092.1">
    <property type="nucleotide sequence ID" value="NZ_VTFY01000010.1"/>
</dbReference>
<proteinExistence type="inferred from homology"/>
<dbReference type="Pfam" id="PF01161">
    <property type="entry name" value="PBP"/>
    <property type="match status" value="1"/>
</dbReference>
<dbReference type="AlphaFoldDB" id="A0A6N7RRI4"/>
<dbReference type="EMBL" id="VTFY01000010">
    <property type="protein sequence ID" value="MRX83268.1"/>
    <property type="molecule type" value="Genomic_DNA"/>
</dbReference>
<dbReference type="InterPro" id="IPR008914">
    <property type="entry name" value="PEBP"/>
</dbReference>